<dbReference type="EMBL" id="QEAM01000156">
    <property type="protein sequence ID" value="TPX45088.1"/>
    <property type="molecule type" value="Genomic_DNA"/>
</dbReference>
<sequence>MMGLGRENSSHSTQLSESQAPLELSQALKDLLLTFDEKCRSECDETVHQVNSRFDNVPIHLLAYMQKAYTFREKLVISKLNDYKRKHEELSAASSAAYRKMKQSVDKYRNLQTTYQDELDRNYEEMVREFVQFETDMEDAATRIANDRNTVIAKMEREIHRFRELEARLGPEEKGQNQDELLMSFKALLRKVG</sequence>
<proteinExistence type="predicted"/>
<accession>A0A507D8S1</accession>
<evidence type="ECO:0000256" key="1">
    <source>
        <dbReference type="SAM" id="MobiDB-lite"/>
    </source>
</evidence>
<comment type="caution">
    <text evidence="3">The sequence shown here is derived from an EMBL/GenBank/DDBJ whole genome shotgun (WGS) entry which is preliminary data.</text>
</comment>
<dbReference type="EMBL" id="QEAN01000109">
    <property type="protein sequence ID" value="TPX47831.1"/>
    <property type="molecule type" value="Genomic_DNA"/>
</dbReference>
<feature type="region of interest" description="Disordered" evidence="1">
    <location>
        <begin position="1"/>
        <end position="20"/>
    </location>
</feature>
<dbReference type="Proteomes" id="UP000317494">
    <property type="component" value="Unassembled WGS sequence"/>
</dbReference>
<evidence type="ECO:0000313" key="3">
    <source>
        <dbReference type="EMBL" id="TPX47831.1"/>
    </source>
</evidence>
<evidence type="ECO:0008006" key="6">
    <source>
        <dbReference type="Google" id="ProtNLM"/>
    </source>
</evidence>
<dbReference type="AlphaFoldDB" id="A0A507D8S1"/>
<evidence type="ECO:0000313" key="4">
    <source>
        <dbReference type="Proteomes" id="UP000317494"/>
    </source>
</evidence>
<organism evidence="3 4">
    <name type="scientific">Synchytrium endobioticum</name>
    <dbReference type="NCBI Taxonomy" id="286115"/>
    <lineage>
        <taxon>Eukaryota</taxon>
        <taxon>Fungi</taxon>
        <taxon>Fungi incertae sedis</taxon>
        <taxon>Chytridiomycota</taxon>
        <taxon>Chytridiomycota incertae sedis</taxon>
        <taxon>Chytridiomycetes</taxon>
        <taxon>Synchytriales</taxon>
        <taxon>Synchytriaceae</taxon>
        <taxon>Synchytrium</taxon>
    </lineage>
</organism>
<dbReference type="OrthoDB" id="10513636at2759"/>
<dbReference type="Proteomes" id="UP000320475">
    <property type="component" value="Unassembled WGS sequence"/>
</dbReference>
<feature type="compositionally biased region" description="Polar residues" evidence="1">
    <location>
        <begin position="10"/>
        <end position="19"/>
    </location>
</feature>
<name>A0A507D8S1_9FUNG</name>
<reference evidence="4 5" key="1">
    <citation type="journal article" date="2019" name="Sci. Rep.">
        <title>Comparative genomics of chytrid fungi reveal insights into the obligate biotrophic and pathogenic lifestyle of Synchytrium endobioticum.</title>
        <authorList>
            <person name="van de Vossenberg B.T.L.H."/>
            <person name="Warris S."/>
            <person name="Nguyen H.D.T."/>
            <person name="van Gent-Pelzer M.P.E."/>
            <person name="Joly D.L."/>
            <person name="van de Geest H.C."/>
            <person name="Bonants P.J.M."/>
            <person name="Smith D.S."/>
            <person name="Levesque C.A."/>
            <person name="van der Lee T.A.J."/>
        </authorList>
    </citation>
    <scope>NUCLEOTIDE SEQUENCE [LARGE SCALE GENOMIC DNA]</scope>
    <source>
        <strain evidence="2 5">LEV6574</strain>
        <strain evidence="3 4">MB42</strain>
    </source>
</reference>
<keyword evidence="4" id="KW-1185">Reference proteome</keyword>
<protein>
    <recommendedName>
        <fullName evidence="6">Transforming acidic coiled-coil-containing protein C-terminal domain-containing protein</fullName>
    </recommendedName>
</protein>
<evidence type="ECO:0000313" key="2">
    <source>
        <dbReference type="EMBL" id="TPX45088.1"/>
    </source>
</evidence>
<gene>
    <name evidence="2" type="ORF">SeLEV6574_g04110</name>
    <name evidence="3" type="ORF">SeMB42_g03171</name>
</gene>
<evidence type="ECO:0000313" key="5">
    <source>
        <dbReference type="Proteomes" id="UP000320475"/>
    </source>
</evidence>
<dbReference type="VEuPathDB" id="FungiDB:SeMB42_g03171"/>